<reference evidence="4 5" key="1">
    <citation type="submission" date="2021-08" db="EMBL/GenBank/DDBJ databases">
        <authorList>
            <person name="Peeters C."/>
        </authorList>
    </citation>
    <scope>NUCLEOTIDE SEQUENCE [LARGE SCALE GENOMIC DNA]</scope>
    <source>
        <strain evidence="4 5">LMG 32289</strain>
    </source>
</reference>
<feature type="chain" id="PRO_5046380146" evidence="2">
    <location>
        <begin position="23"/>
        <end position="585"/>
    </location>
</feature>
<evidence type="ECO:0000256" key="1">
    <source>
        <dbReference type="ARBA" id="ARBA00022729"/>
    </source>
</evidence>
<evidence type="ECO:0000259" key="3">
    <source>
        <dbReference type="Pfam" id="PF00496"/>
    </source>
</evidence>
<dbReference type="InterPro" id="IPR030678">
    <property type="entry name" value="Peptide/Ni-bd"/>
</dbReference>
<keyword evidence="1 2" id="KW-0732">Signal</keyword>
<name>A0ABN7YL92_9BURK</name>
<dbReference type="InterPro" id="IPR039424">
    <property type="entry name" value="SBP_5"/>
</dbReference>
<dbReference type="InterPro" id="IPR000914">
    <property type="entry name" value="SBP_5_dom"/>
</dbReference>
<dbReference type="PANTHER" id="PTHR30290:SF64">
    <property type="entry name" value="ABC TRANSPORTER PERIPLASMIC BINDING PROTEIN"/>
    <property type="match status" value="1"/>
</dbReference>
<organism evidence="4 5">
    <name type="scientific">Cupriavidus pampae</name>
    <dbReference type="NCBI Taxonomy" id="659251"/>
    <lineage>
        <taxon>Bacteria</taxon>
        <taxon>Pseudomonadati</taxon>
        <taxon>Pseudomonadota</taxon>
        <taxon>Betaproteobacteria</taxon>
        <taxon>Burkholderiales</taxon>
        <taxon>Burkholderiaceae</taxon>
        <taxon>Cupriavidus</taxon>
    </lineage>
</organism>
<sequence>MMHKLIALATFASIGMSQLAVAAHGYAQFGDLKYPPNFTHFDYVSLDAKKGGSIRLSNPTRSTTFDTFNPYSSGTAAPGVSSLMFETLLEPSADEPASAYGLLAEDVTVAADQRSVTFRIRPEARFSNGDRVQAADVKYSFEKLTGKGADSSTREFFKDLNAAEVVDSRTIRFQFRIPSTELPLIAGTIPVFSKKWRAGEASRGGNLAPPITTGPYRIAAHDHGDHVVYVRDPDYWGRNLPVRVGTFNFDRIEYRLFSSEQDRLLAIHSGEIDLTVEYQSDIWRSGYTGKALQSGRLIKQEFPVQSIARTQGFVFNSRKTLFKDLRVRKAITLAFDFDALNRENFNGIYRRTTSWFPNSELAANPNARRNSTTTPRLFDGNHAKALAEARKLLAQAGWRIRDGVLRNDQGEPFSFEFVDAGAATNTSIKKFSEDLAKLGIEVRRRDISPEAHRQRLWEFDFDMCVMVFANSEAPGTELRGMFGSIAAGTPGSSNYSGLASSEVDELIDSLVQAKTRTSQIELARALDRKVMDQWLIVPFGYKSQHWVAFDQKLGHPSSIPPNSSPQGWVIEHWWNRGTGVTGASL</sequence>
<dbReference type="PANTHER" id="PTHR30290">
    <property type="entry name" value="PERIPLASMIC BINDING COMPONENT OF ABC TRANSPORTER"/>
    <property type="match status" value="1"/>
</dbReference>
<dbReference type="EMBL" id="CAJZAG010000005">
    <property type="protein sequence ID" value="CAG9172946.1"/>
    <property type="molecule type" value="Genomic_DNA"/>
</dbReference>
<dbReference type="RefSeq" id="WP_223988964.1">
    <property type="nucleotide sequence ID" value="NZ_CAJZAG010000005.1"/>
</dbReference>
<evidence type="ECO:0000313" key="4">
    <source>
        <dbReference type="EMBL" id="CAG9172946.1"/>
    </source>
</evidence>
<evidence type="ECO:0000313" key="5">
    <source>
        <dbReference type="Proteomes" id="UP000706525"/>
    </source>
</evidence>
<dbReference type="CDD" id="cd08497">
    <property type="entry name" value="MbnE-like"/>
    <property type="match status" value="1"/>
</dbReference>
<dbReference type="SUPFAM" id="SSF53850">
    <property type="entry name" value="Periplasmic binding protein-like II"/>
    <property type="match status" value="1"/>
</dbReference>
<gene>
    <name evidence="4" type="primary">nikA_2</name>
    <name evidence="4" type="ORF">LMG32289_02727</name>
</gene>
<dbReference type="Pfam" id="PF00496">
    <property type="entry name" value="SBP_bac_5"/>
    <property type="match status" value="1"/>
</dbReference>
<evidence type="ECO:0000256" key="2">
    <source>
        <dbReference type="SAM" id="SignalP"/>
    </source>
</evidence>
<dbReference type="Proteomes" id="UP000706525">
    <property type="component" value="Unassembled WGS sequence"/>
</dbReference>
<comment type="caution">
    <text evidence="4">The sequence shown here is derived from an EMBL/GenBank/DDBJ whole genome shotgun (WGS) entry which is preliminary data.</text>
</comment>
<feature type="signal peptide" evidence="2">
    <location>
        <begin position="1"/>
        <end position="22"/>
    </location>
</feature>
<accession>A0ABN7YL92</accession>
<dbReference type="PIRSF" id="PIRSF002741">
    <property type="entry name" value="MppA"/>
    <property type="match status" value="1"/>
</dbReference>
<proteinExistence type="predicted"/>
<dbReference type="Gene3D" id="3.10.105.10">
    <property type="entry name" value="Dipeptide-binding Protein, Domain 3"/>
    <property type="match status" value="1"/>
</dbReference>
<dbReference type="Gene3D" id="3.40.190.10">
    <property type="entry name" value="Periplasmic binding protein-like II"/>
    <property type="match status" value="1"/>
</dbReference>
<keyword evidence="5" id="KW-1185">Reference proteome</keyword>
<feature type="domain" description="Solute-binding protein family 5" evidence="3">
    <location>
        <begin position="101"/>
        <end position="473"/>
    </location>
</feature>
<protein>
    <submittedName>
        <fullName evidence="4">Nickel-binding periplasmic protein</fullName>
    </submittedName>
</protein>